<dbReference type="InParanoid" id="A0A371RJ62"/>
<keyword evidence="3" id="KW-0808">Transferase</keyword>
<dbReference type="EMBL" id="QUQO01000001">
    <property type="protein sequence ID" value="RFB05492.1"/>
    <property type="molecule type" value="Genomic_DNA"/>
</dbReference>
<dbReference type="InterPro" id="IPR028098">
    <property type="entry name" value="Glyco_trans_4-like_N"/>
</dbReference>
<dbReference type="PANTHER" id="PTHR45947:SF3">
    <property type="entry name" value="SULFOQUINOVOSYL TRANSFERASE SQD2"/>
    <property type="match status" value="1"/>
</dbReference>
<evidence type="ECO:0000256" key="1">
    <source>
        <dbReference type="SAM" id="MobiDB-lite"/>
    </source>
</evidence>
<dbReference type="SUPFAM" id="SSF53756">
    <property type="entry name" value="UDP-Glycosyltransferase/glycogen phosphorylase"/>
    <property type="match status" value="1"/>
</dbReference>
<name>A0A371RJ62_9PROT</name>
<feature type="region of interest" description="Disordered" evidence="1">
    <location>
        <begin position="39"/>
        <end position="60"/>
    </location>
</feature>
<evidence type="ECO:0000313" key="4">
    <source>
        <dbReference type="Proteomes" id="UP000264589"/>
    </source>
</evidence>
<evidence type="ECO:0000259" key="2">
    <source>
        <dbReference type="Pfam" id="PF13439"/>
    </source>
</evidence>
<feature type="domain" description="Glycosyltransferase subfamily 4-like N-terminal" evidence="2">
    <location>
        <begin position="13"/>
        <end position="184"/>
    </location>
</feature>
<evidence type="ECO:0000313" key="3">
    <source>
        <dbReference type="EMBL" id="RFB05492.1"/>
    </source>
</evidence>
<dbReference type="Pfam" id="PF13439">
    <property type="entry name" value="Glyco_transf_4"/>
    <property type="match status" value="1"/>
</dbReference>
<dbReference type="OrthoDB" id="529131at2"/>
<comment type="caution">
    <text evidence="3">The sequence shown here is derived from an EMBL/GenBank/DDBJ whole genome shotgun (WGS) entry which is preliminary data.</text>
</comment>
<dbReference type="InterPro" id="IPR050194">
    <property type="entry name" value="Glycosyltransferase_grp1"/>
</dbReference>
<dbReference type="Proteomes" id="UP000264589">
    <property type="component" value="Unassembled WGS sequence"/>
</dbReference>
<proteinExistence type="predicted"/>
<protein>
    <submittedName>
        <fullName evidence="3">Glycosyltransferase family 1 protein</fullName>
    </submittedName>
</protein>
<dbReference type="PANTHER" id="PTHR45947">
    <property type="entry name" value="SULFOQUINOVOSYL TRANSFERASE SQD2"/>
    <property type="match status" value="1"/>
</dbReference>
<accession>A0A371RJ62</accession>
<dbReference type="RefSeq" id="WP_116392125.1">
    <property type="nucleotide sequence ID" value="NZ_QUQO01000001.1"/>
</dbReference>
<sequence length="386" mass="42094">MRILYSHRTRSADGQRVHIDALTRAFLKLGHEVLICGPEGISTPDTPQRLSAGSDGPRGSHLPKPLYELAEWGYSLPASHRLRGAAKLFEPDIIYERYNLYYYAGEKVAKSLNLPLILEVNSPLADERASNDGLALEGLARRSERHIWQTADAVLPVTGVLGEIIEAQGVPKERIHVVPNGVDEATLELSDGKDLRAAYEITEPLVLGFVGFVRDWHGVDRAVDWLATETGKSCHLLLVGDGPAAPSLKAQAERLGVADRLTVTGVVQRNEVAAHIAAFDIALQPAVTAYASPLKLQEYMAQARAVIAPDQPNIREVVTHGETAFLTPPGDTRAFHQALDLLAEDAALREGLGRAARQVLLERDLTWAANARRVVAIANDLILARR</sequence>
<dbReference type="CDD" id="cd03794">
    <property type="entry name" value="GT4_WbuB-like"/>
    <property type="match status" value="1"/>
</dbReference>
<dbReference type="Gene3D" id="3.40.50.2000">
    <property type="entry name" value="Glycogen Phosphorylase B"/>
    <property type="match status" value="2"/>
</dbReference>
<gene>
    <name evidence="3" type="ORF">DX908_09600</name>
</gene>
<reference evidence="3 4" key="1">
    <citation type="submission" date="2018-08" db="EMBL/GenBank/DDBJ databases">
        <title>Parvularcula sp. SM1705, isolated from surface water of the South Sea China.</title>
        <authorList>
            <person name="Sun L."/>
        </authorList>
    </citation>
    <scope>NUCLEOTIDE SEQUENCE [LARGE SCALE GENOMIC DNA]</scope>
    <source>
        <strain evidence="3 4">SM1705</strain>
    </source>
</reference>
<keyword evidence="4" id="KW-1185">Reference proteome</keyword>
<dbReference type="GO" id="GO:0016757">
    <property type="term" value="F:glycosyltransferase activity"/>
    <property type="evidence" value="ECO:0007669"/>
    <property type="project" value="UniProtKB-ARBA"/>
</dbReference>
<organism evidence="3 4">
    <name type="scientific">Parvularcula marina</name>
    <dbReference type="NCBI Taxonomy" id="2292771"/>
    <lineage>
        <taxon>Bacteria</taxon>
        <taxon>Pseudomonadati</taxon>
        <taxon>Pseudomonadota</taxon>
        <taxon>Alphaproteobacteria</taxon>
        <taxon>Parvularculales</taxon>
        <taxon>Parvularculaceae</taxon>
        <taxon>Parvularcula</taxon>
    </lineage>
</organism>
<dbReference type="Pfam" id="PF13692">
    <property type="entry name" value="Glyco_trans_1_4"/>
    <property type="match status" value="1"/>
</dbReference>
<dbReference type="AlphaFoldDB" id="A0A371RJ62"/>